<reference evidence="3" key="1">
    <citation type="journal article" date="2019" name="Int. J. Syst. Evol. Microbiol.">
        <title>The Global Catalogue of Microorganisms (GCM) 10K type strain sequencing project: providing services to taxonomists for standard genome sequencing and annotation.</title>
        <authorList>
            <consortium name="The Broad Institute Genomics Platform"/>
            <consortium name="The Broad Institute Genome Sequencing Center for Infectious Disease"/>
            <person name="Wu L."/>
            <person name="Ma J."/>
        </authorList>
    </citation>
    <scope>NUCLEOTIDE SEQUENCE [LARGE SCALE GENOMIC DNA]</scope>
    <source>
        <strain evidence="3">CCUG 39402</strain>
    </source>
</reference>
<comment type="caution">
    <text evidence="2">The sequence shown here is derived from an EMBL/GenBank/DDBJ whole genome shotgun (WGS) entry which is preliminary data.</text>
</comment>
<accession>A0ABW1U2Y6</accession>
<dbReference type="RefSeq" id="WP_371439957.1">
    <property type="nucleotide sequence ID" value="NZ_JBHSRS010000084.1"/>
</dbReference>
<keyword evidence="3" id="KW-1185">Reference proteome</keyword>
<evidence type="ECO:0000256" key="1">
    <source>
        <dbReference type="SAM" id="MobiDB-lite"/>
    </source>
</evidence>
<organism evidence="2 3">
    <name type="scientific">Polaromonas aquatica</name>
    <dbReference type="NCBI Taxonomy" id="332657"/>
    <lineage>
        <taxon>Bacteria</taxon>
        <taxon>Pseudomonadati</taxon>
        <taxon>Pseudomonadota</taxon>
        <taxon>Betaproteobacteria</taxon>
        <taxon>Burkholderiales</taxon>
        <taxon>Comamonadaceae</taxon>
        <taxon>Polaromonas</taxon>
    </lineage>
</organism>
<dbReference type="EMBL" id="JBHSRS010000084">
    <property type="protein sequence ID" value="MFC6284199.1"/>
    <property type="molecule type" value="Genomic_DNA"/>
</dbReference>
<sequence length="43" mass="4690">MSRTPKPVSEEDAEEDDGLELPVTPDEGSPLIPDEERVVNLPS</sequence>
<dbReference type="Proteomes" id="UP001596270">
    <property type="component" value="Unassembled WGS sequence"/>
</dbReference>
<feature type="region of interest" description="Disordered" evidence="1">
    <location>
        <begin position="1"/>
        <end position="43"/>
    </location>
</feature>
<feature type="compositionally biased region" description="Acidic residues" evidence="1">
    <location>
        <begin position="10"/>
        <end position="19"/>
    </location>
</feature>
<name>A0ABW1U2Y6_9BURK</name>
<protein>
    <submittedName>
        <fullName evidence="2">Uncharacterized protein</fullName>
    </submittedName>
</protein>
<proteinExistence type="predicted"/>
<feature type="compositionally biased region" description="Basic and acidic residues" evidence="1">
    <location>
        <begin position="34"/>
        <end position="43"/>
    </location>
</feature>
<evidence type="ECO:0000313" key="2">
    <source>
        <dbReference type="EMBL" id="MFC6284199.1"/>
    </source>
</evidence>
<gene>
    <name evidence="2" type="ORF">ACFQND_23475</name>
</gene>
<evidence type="ECO:0000313" key="3">
    <source>
        <dbReference type="Proteomes" id="UP001596270"/>
    </source>
</evidence>